<feature type="compositionally biased region" description="Acidic residues" evidence="10">
    <location>
        <begin position="4192"/>
        <end position="4222"/>
    </location>
</feature>
<keyword evidence="5 9" id="KW-0547">Nucleotide-binding</keyword>
<feature type="compositionally biased region" description="Basic and acidic residues" evidence="10">
    <location>
        <begin position="4330"/>
        <end position="4353"/>
    </location>
</feature>
<dbReference type="GO" id="GO:0005524">
    <property type="term" value="F:ATP binding"/>
    <property type="evidence" value="ECO:0007669"/>
    <property type="project" value="UniProtKB-KW"/>
</dbReference>
<dbReference type="GO" id="GO:0016887">
    <property type="term" value="F:ATP hydrolysis activity"/>
    <property type="evidence" value="ECO:0007669"/>
    <property type="project" value="InterPro"/>
</dbReference>
<protein>
    <recommendedName>
        <fullName evidence="4 9">Midasin</fullName>
    </recommendedName>
</protein>
<keyword evidence="8 9" id="KW-0539">Nucleus</keyword>
<dbReference type="EMBL" id="CP118375">
    <property type="protein sequence ID" value="WFD41675.1"/>
    <property type="molecule type" value="Genomic_DNA"/>
</dbReference>
<dbReference type="Pfam" id="PF21108">
    <property type="entry name" value="MDN1_4th"/>
    <property type="match status" value="1"/>
</dbReference>
<evidence type="ECO:0000256" key="10">
    <source>
        <dbReference type="SAM" id="MobiDB-lite"/>
    </source>
</evidence>
<keyword evidence="13" id="KW-1185">Reference proteome</keyword>
<feature type="compositionally biased region" description="Basic and acidic residues" evidence="10">
    <location>
        <begin position="4274"/>
        <end position="4287"/>
    </location>
</feature>
<evidence type="ECO:0000256" key="9">
    <source>
        <dbReference type="PIRNR" id="PIRNR010340"/>
    </source>
</evidence>
<organism evidence="12 13">
    <name type="scientific">Malassezia psittaci</name>
    <dbReference type="NCBI Taxonomy" id="1821823"/>
    <lineage>
        <taxon>Eukaryota</taxon>
        <taxon>Fungi</taxon>
        <taxon>Dikarya</taxon>
        <taxon>Basidiomycota</taxon>
        <taxon>Ustilaginomycotina</taxon>
        <taxon>Malasseziomycetes</taxon>
        <taxon>Malasseziales</taxon>
        <taxon>Malasseziaceae</taxon>
        <taxon>Malassezia</taxon>
    </lineage>
</organism>
<feature type="compositionally biased region" description="Gly residues" evidence="10">
    <location>
        <begin position="4049"/>
        <end position="4059"/>
    </location>
</feature>
<name>A0AAF0F6C6_9BASI</name>
<dbReference type="Proteomes" id="UP001214628">
    <property type="component" value="Chromosome 1"/>
</dbReference>
<accession>A0AAF0F6C6</accession>
<dbReference type="Pfam" id="PF07728">
    <property type="entry name" value="AAA_5"/>
    <property type="match status" value="8"/>
</dbReference>
<sequence>MAQRTSEEEGILHGRVPSQAPGSIQIDLRACADAATAFVDDKRAPMIHECVRGQDNPSTVLDEVARLFIQGMLEVVICFRPVLLEISARALSFDICGALNTLSQLLGAFEELYPLVHTAIQTNLETAQKSLQSLDLIARYRLLSAAPSLPFHGSYTDLYSCFTQPVKHDAGMRFLALESYVMCKKLSTETRAELIAKWIGDEPAPIACAPDVRLLPIYEARRIAALWDACASPITGSVECHPLYLSQEDLQGPLVLISGVLIPAPYPAMDVTFVETPSLALKLASAALHIGLRLPLLITGPAASGKTHLVSYLAHRIHGSRKQPPLLTIQLGDQSGVDGKQLLGSFVSSSSTPGTFEWVEGALARAVRDGVWVLLEDIDKASGDVLSVLSPLLDALGPTKRIGTRPVLDLGARGKIEAAPEFALFATRSRKQPFLTSEHWGEVKLDAPTPNDLDAIITHRFAGLSRLPKEELGCIVSGWTAVADRIQAPEAPTGLRPITLRDLIKWCSRIETQSPTSVFANPLVQESVFMDACDLFFAALNDDTSLNDSLVAFLHSLLMTLADTLHVSWERAQWICNQRTPELVLSNSASTSSCRLGRVPLPRSAVKAQPSARYALTKPTLALLERVTECVRQTEPILLVGETGTGKTSMVQYLASLYATPLTVINMSQQTESADLLGTYKPLDPKTHSHSLHNRWMTLFTRTFSERRNAPFLDAERKALVQGKWGRLAKLWQESTRMAEQSRALLSSSKESSQDGDARKKRKIVDSSADWEAFRADVDSFAAVHTGKQRHFVFTFVEGPLVNALQNGHWILLDEINLAAPETLECLSMLLQSKDSSVVLTERGDLEPVRRHPDFRIFACMNPATDVGKRDLPPGFRARFTELYVASPDSDREALIGIIAQYIGEVSVGDRSAVLDVAEWYTAVRKLANAHEIADGTNSRPHYSMRTLTRALSLASALVPQYGLRRGLVEGVAMSFNMLLDAKSSEKLAKVTEKFLLARARDKRRLAPTFRPPVPNSEHTYVPIGAFWLEAGPLPLDTVEQYVLTPSVDAKLTALARTLVTRKSPVLIQGPTSAGKTSAVEYLARRTGHRFVRINNHEHTDVQEYLGAYSSDAAGRIVYTEGLLVTALRRGDWIVLDELNLAPTDVLEALNRLLDDNRELLIPETGEIVRPHPHFMLFATQNPPGAYAGRKMLSRALRNRFIELHFEDVPENELAEILTHRCQIAPSYAGKIVSVFCELQRRRQVERVFDNKHAATLRDLFRWGARHSIGYQQLAETGYMLLAERARSVSDREMIRSVLEETMRVQIDPASLYSLEEDTTVVAQISLSRAKALRSAANDRGIVWTSAMRRLVCLSAVALAYNEPVLLVGETGAGKTSVCDVLAEAFGRDLHSFNCHQNTDSADLLGGQRPIRDRAVRVANARSAAADAGVELSEEVSMDMLHSSLLSLPDSPHRTTALERVAEAQALFEWCDGPLVEAMKQGNHMLLDEVSLADDSVLERLNSVLEKERTLVLAEKPGIVDDVAITAVPEFQIIATMNPGGDYGKKELSPALRNRFTEIYVPAVDSHADLAAILDAQWPNDTPELRKYTEPILQFVQFIALQLGGTEHTGIGVRDLLSWASFMRAMSAQQSLSLNDAFAQGAAMVIIDGLGTLPSTAAMSSIGLQQLRSRCHAEVARLLAPEKVSSTQYKIDETPSHFYVGPYALEKVISDHPQRRIAFAFRAPTTAENALRVMRACAVPQRSVLLEGSPGAGKTSLIASLADWTGHNLTRINLSEQTELLDLFGAELPVEGGRAGEFAWRPAAFLKAMQAGDWVLLDEMNLASQTVLEGLNACLDHRGTVYIPEIGRSFRRHSNFRIFAAQNPQHQGGARKGLPKSLLNRFTKVHVAELQAEDVLAICTELYPNVPLDTLQRMVAFNDDLQFRTMHHQLGNYGAPWEFNLRDLLRWLTLMQTPLGIPTHNDPTVFFAALYALRFRTPEDRSKVAQLYAEHMDIKQPSELLAAPSCLLDASHVLAGHTWLNRRDAPLAEQASTLTLPPTQLACLEAAADSVRLNWLTILTGAAAAGKSSFVQTLAYLNGVTLSVVRLSSASDTMDLLGSFEQYDPKYALQHQKTLLVHTLHAVGKRLMTAEDSHDQLLALEQAQDCLDDNRLQDAIGICQSQITAWTQGESKILKDAQCINQDSRPRPGQFTWVDGPLVRAAQEGHWLLLEDANMCSASVLDRLNSLFEPNGTLMLSERGMVDGKIPELQKHPDFRVFMTVDPKNGELSRAMRNRGLELFLEAPALERIAPMARIPIWVKSLPLIPAAIQAHAIRCGLAPLLVDSWPSGSPTQHTTPTVRMIPRLVKGELTPIGFLADSLEHSPESTLCLASQILAPGQLQFFKTMLSDAHRVCLENVFKDILPVIDQQVACLTAEDWPRTFLDNVWPIDRRRCLLLGSTQEIGSSLALRVRAILRQTALQSDSDQDELSILARAKRRNSDLGVLLLELPALLTSLFEIVLKATQAAAIDTDQLSSLHLILDAAQFVQFAMQQQYADYSLLYTLLRIIRTTLREVPFADHSRANALLRVMQAPQSAVGGAAMHTLFVRCLPEMPSLLLSPMNELDTAAGLASTTKSRRITTELLATLHISDPSWSEDRVKELATLSSQLAKELSLEHMSRQNALPFDHVTGALPTVLWMLTVHPNRGIDRDARLQTLLSLGAEYDITPSSLMVAQMQLWLPNQSKPQHPLISLRATQALWLSGGVQDLLTATLSRCVAEAVRQDRVSLFAWPTYVKQLQDLKALVSVAMSTVETPRKISLQKLLLSLAMWLTSCLAEAVRGVAPELTEATVGIDSAVASQDIEQVIDSVEKVCSAITATLPLSRAMQAWLETLRDSIMTRSSSSQALGLAYMRVGTQTMAMYIPDVPLDPVAEGHAHSAFATFRIQQLESDLLLETKWEKEFTGNAQNRVIVDLQSALQKALAKRVEVSKTHVQRASDPVRVARLHTEIQTFATEVVAPKRLEQLFSAVGQDAKHGVNQIESIQASIRSFSLRLQRQFADMHDLLSPVYLSLDAIRIGLGICISRQDLHASKTESFTQDAAQFPSIAAAQSMPQHAASSVDHLIAILSGLVYSAKTTNKINQARIQYVYSSLYQVWTEQRKRDEEKQAASSQLYTYRGEESSDEEAARLAEQRALFPVYDDVLADERKPDRSGTKPAQASIDDTQMSKLYELHLALYPSSSDSKADMHNPDVVRIFGQERNDVVNKSVQGARRSLSSELDRRIAKPTKRANFYHDADPSTMEALTPILERLEKRVRSLLESFPEQAQLQQLQERCIRVAQLGMDSPIARVLAAVEQLLTYVDDWESYASRDTSLQDSVKELTALVVAWRQLELHGWHYLLDDEARKEQAQVAKLFFYLYESLLQTDISSEHSERLNLVSLLGTYIRTSPIGQFGARLRLLESMAKWIGDESSELQSLLHNVTQYFLQFLSKINERVSQARHTLEREVQDFVKLATWKDVNVYALKQSAQKTHTYLHRTLRKFRSILQEPADTYVAQAVATRPTLAVRPLVGPGEEIWTNLPDLLIAQNGSHVDMEKNSPVNVRPGILRQLRSVCTTEVFPRLHPSHIATQLHDFGTEILATADELAAQTPAFSNEANLKQIKSLATQKRRAWSDLLKELRHMGLSPFPSVERLEENRDLVKMHSAPRLPHDSSLATEAIEAYNTSLLAQLERVRASVQSPEGDVSPGDLQRALGSIEHGAHVASRLRHRIALAAENSKLVGALHARIQQLSQAATIFTLNHTQHFIEHCNALRIAYNVLTEVHQQIPLYLDTSRLPRSDTSFDILTALAQQAQDLGERISDVAELLQFTQYLACTDAEMGLLEQSHTLVMQCIATLESLGESEAQLVIISRPAKEYLCQMSMPRPDDSMRELSEHSNLAKELCNVVLVVAQDLAKADKPPSEIQDGGLMVELKRVVSVERYLRPGPMVQRIREIPATAVNLKEIEPYIAAYSRMTFAHAHNLSMLYRSMVRLDLVLITIVVTLASKGFCTPPEEDTQSNDVDAEEGEQLEGGTGLGDGSGAKDISDTLKDDEQMEELQNDAEQSNEDRDQNDPAGEDHARETEQLEGDAHSLDGDQEKEQDGEDQDEEGEDQSIDEEVGDIDPLDPDAVDEKMWGNEEQQETQGKSETQGGAEDDREHAAEKQDLQDKNESAQEDQQDLSNENDPDASDNDAQQDDEAQLEDMPEKQQGLGRELDDEANQQDQQLDDLDLGGEEQDRESSIADDDDMSDVSEESGAHEESEARKDQLGDDIENDIPETSPIDGQQGRQQDEEPAEDQEESPEEAQVSGETKAEDNDRSLGSDGEKMDQEHDQPDETPEENENMQVDETHDKQPSIQDGNAGMAAVEDATENSDGNPPRENHQQPESSMEVPEQTKDLRQAPIKRSLQQSTLTDAMDMNTDMDGDGENAGGAAGMQERAVGGQGDLGQSVEGSAGASESQGTESKNHQDGASNEEQSNPVQSLGDSLQKFRQDLDAIREANQAAQSFQENMAETGEVEHVANEQDADMQALGYANEQQAEAMNQLSLEESESQAQVAAEDTMEDAPAPELAQSRNEDSLLDLAGASQQPSDSVGVSENGALSRAEVEAGIETPMEQEPNDVLPEPEREEVDQQAEVVLAEFRASDHDAGKAAELWRTYSTLTMDLAFALCEQLRLILTPSLATRLNGDFRTGKRLNLRKIIPYIASDFAKDKIWLRRTKPSAREYQVLLSIDDSKSMAQGRNIHLAYQTLALVTGALMRLEVGDVAVCRFGDAVEMLHEFGAASFSDTHGGQILSRLRFEQTSTDVHSLLSSTLQVLRTARATRASASGADLWQLQIIISDGVCQDHERLRAQIRRAMAERIMLVFVVVDASEEDQKPSRSSILSMNQVAYHTDAAGKLQLEMKRYIDTFPFDSYVIVRDVQSLPNVLATTLRQWAEKIRDA</sequence>
<gene>
    <name evidence="12" type="ORF">MPSI1_000307</name>
</gene>
<dbReference type="SUPFAM" id="SSF53300">
    <property type="entry name" value="vWA-like"/>
    <property type="match status" value="1"/>
</dbReference>
<feature type="domain" description="VWFA" evidence="11">
    <location>
        <begin position="4745"/>
        <end position="4951"/>
    </location>
</feature>
<evidence type="ECO:0000313" key="13">
    <source>
        <dbReference type="Proteomes" id="UP001214628"/>
    </source>
</evidence>
<evidence type="ECO:0000256" key="7">
    <source>
        <dbReference type="ARBA" id="ARBA00023186"/>
    </source>
</evidence>
<comment type="function">
    <text evidence="9">Nuclear chaperone required for maturation and nuclear export of pre-60S ribosome subunits.</text>
</comment>
<dbReference type="GO" id="GO:0005654">
    <property type="term" value="C:nucleoplasm"/>
    <property type="evidence" value="ECO:0007669"/>
    <property type="project" value="UniProtKB-SubCell"/>
</dbReference>
<feature type="compositionally biased region" description="Polar residues" evidence="10">
    <location>
        <begin position="4521"/>
        <end position="4530"/>
    </location>
</feature>
<feature type="compositionally biased region" description="Basic and acidic residues" evidence="10">
    <location>
        <begin position="3157"/>
        <end position="3167"/>
    </location>
</feature>
<feature type="region of interest" description="Disordered" evidence="10">
    <location>
        <begin position="4028"/>
        <end position="4587"/>
    </location>
</feature>
<evidence type="ECO:0000313" key="12">
    <source>
        <dbReference type="EMBL" id="WFD41675.1"/>
    </source>
</evidence>
<dbReference type="PROSITE" id="PS00675">
    <property type="entry name" value="SIGMA54_INTERACT_1"/>
    <property type="match status" value="2"/>
</dbReference>
<evidence type="ECO:0000256" key="1">
    <source>
        <dbReference type="ARBA" id="ARBA00004604"/>
    </source>
</evidence>
<keyword evidence="7 9" id="KW-0143">Chaperone</keyword>
<feature type="compositionally biased region" description="Acidic residues" evidence="10">
    <location>
        <begin position="4311"/>
        <end position="4322"/>
    </location>
</feature>
<dbReference type="PROSITE" id="PS50234">
    <property type="entry name" value="VWFA"/>
    <property type="match status" value="1"/>
</dbReference>
<dbReference type="FunFam" id="3.40.50.300:FF:001368">
    <property type="entry name" value="Midasin"/>
    <property type="match status" value="1"/>
</dbReference>
<dbReference type="InterPro" id="IPR002035">
    <property type="entry name" value="VWF_A"/>
</dbReference>
<feature type="compositionally biased region" description="Acidic residues" evidence="10">
    <location>
        <begin position="4120"/>
        <end position="4148"/>
    </location>
</feature>
<evidence type="ECO:0000256" key="2">
    <source>
        <dbReference type="ARBA" id="ARBA00004642"/>
    </source>
</evidence>
<dbReference type="SMART" id="SM00382">
    <property type="entry name" value="AAA"/>
    <property type="match status" value="5"/>
</dbReference>
<dbReference type="CDD" id="cd00009">
    <property type="entry name" value="AAA"/>
    <property type="match status" value="2"/>
</dbReference>
<dbReference type="InterPro" id="IPR040848">
    <property type="entry name" value="AAA_lid_7"/>
</dbReference>
<comment type="similarity">
    <text evidence="3 9">Belongs to the midasin family.</text>
</comment>
<dbReference type="InterPro" id="IPR025662">
    <property type="entry name" value="Sigma_54_int_dom_ATP-bd_1"/>
</dbReference>
<feature type="compositionally biased region" description="Basic and acidic residues" evidence="10">
    <location>
        <begin position="4507"/>
        <end position="4517"/>
    </location>
</feature>
<evidence type="ECO:0000256" key="5">
    <source>
        <dbReference type="ARBA" id="ARBA00022741"/>
    </source>
</evidence>
<dbReference type="PANTHER" id="PTHR48103">
    <property type="entry name" value="MIDASIN-RELATED"/>
    <property type="match status" value="1"/>
</dbReference>
<evidence type="ECO:0000256" key="3">
    <source>
        <dbReference type="ARBA" id="ARBA00007188"/>
    </source>
</evidence>
<feature type="compositionally biased region" description="Polar residues" evidence="10">
    <location>
        <begin position="4475"/>
        <end position="4504"/>
    </location>
</feature>
<dbReference type="SUPFAM" id="SSF52540">
    <property type="entry name" value="P-loop containing nucleoside triphosphate hydrolases"/>
    <property type="match status" value="6"/>
</dbReference>
<feature type="compositionally biased region" description="Low complexity" evidence="10">
    <location>
        <begin position="4563"/>
        <end position="4578"/>
    </location>
</feature>
<dbReference type="InterPro" id="IPR011704">
    <property type="entry name" value="ATPase_dyneun-rel_AAA"/>
</dbReference>
<dbReference type="Gene3D" id="3.40.50.300">
    <property type="entry name" value="P-loop containing nucleotide triphosphate hydrolases"/>
    <property type="match status" value="6"/>
</dbReference>
<dbReference type="GO" id="GO:0000027">
    <property type="term" value="P:ribosomal large subunit assembly"/>
    <property type="evidence" value="ECO:0007669"/>
    <property type="project" value="InterPro"/>
</dbReference>
<feature type="region of interest" description="Disordered" evidence="10">
    <location>
        <begin position="4627"/>
        <end position="4650"/>
    </location>
</feature>
<feature type="compositionally biased region" description="Acidic residues" evidence="10">
    <location>
        <begin position="4234"/>
        <end position="4272"/>
    </location>
</feature>
<dbReference type="Pfam" id="PF17865">
    <property type="entry name" value="AAA_lid_5"/>
    <property type="match status" value="1"/>
</dbReference>
<dbReference type="FunFam" id="3.40.50.300:FF:001384">
    <property type="entry name" value="Midasin"/>
    <property type="match status" value="1"/>
</dbReference>
<dbReference type="InterPro" id="IPR041190">
    <property type="entry name" value="Midasin_AAA_lid_5"/>
</dbReference>
<dbReference type="GO" id="GO:0005730">
    <property type="term" value="C:nucleolus"/>
    <property type="evidence" value="ECO:0007669"/>
    <property type="project" value="UniProtKB-SubCell"/>
</dbReference>
<reference evidence="12" key="1">
    <citation type="submission" date="2023-02" db="EMBL/GenBank/DDBJ databases">
        <title>Mating type loci evolution in Malassezia.</title>
        <authorList>
            <person name="Coelho M.A."/>
        </authorList>
    </citation>
    <scope>NUCLEOTIDE SEQUENCE</scope>
    <source>
        <strain evidence="12">CBS 14136</strain>
    </source>
</reference>
<feature type="compositionally biased region" description="Basic and acidic residues" evidence="10">
    <location>
        <begin position="4173"/>
        <end position="4191"/>
    </location>
</feature>
<dbReference type="InterPro" id="IPR003593">
    <property type="entry name" value="AAA+_ATPase"/>
</dbReference>
<dbReference type="InterPro" id="IPR048617">
    <property type="entry name" value="MDN1_AAA_lid_4"/>
</dbReference>
<dbReference type="PANTHER" id="PTHR48103:SF2">
    <property type="entry name" value="MIDASIN"/>
    <property type="match status" value="1"/>
</dbReference>
<dbReference type="InterPro" id="IPR036465">
    <property type="entry name" value="vWFA_dom_sf"/>
</dbReference>
<comment type="subcellular location">
    <subcellularLocation>
        <location evidence="1">Nucleus</location>
        <location evidence="1">Nucleolus</location>
    </subcellularLocation>
    <subcellularLocation>
        <location evidence="2">Nucleus</location>
        <location evidence="2">Nucleoplasm</location>
    </subcellularLocation>
</comment>
<dbReference type="Pfam" id="PF17867">
    <property type="entry name" value="AAA_lid_7"/>
    <property type="match status" value="3"/>
</dbReference>
<dbReference type="InterPro" id="IPR012099">
    <property type="entry name" value="Midasin"/>
</dbReference>
<dbReference type="FunFam" id="3.40.50.300:FF:000142">
    <property type="entry name" value="Midasin"/>
    <property type="match status" value="1"/>
</dbReference>
<dbReference type="GO" id="GO:0030687">
    <property type="term" value="C:preribosome, large subunit precursor"/>
    <property type="evidence" value="ECO:0007669"/>
    <property type="project" value="TreeGrafter"/>
</dbReference>
<feature type="compositionally biased region" description="Basic and acidic residues" evidence="10">
    <location>
        <begin position="4085"/>
        <end position="4119"/>
    </location>
</feature>
<dbReference type="InterPro" id="IPR027417">
    <property type="entry name" value="P-loop_NTPase"/>
</dbReference>
<proteinExistence type="inferred from homology"/>
<dbReference type="PIRSF" id="PIRSF010340">
    <property type="entry name" value="Midasin"/>
    <property type="match status" value="1"/>
</dbReference>
<keyword evidence="6 9" id="KW-0067">ATP-binding</keyword>
<evidence type="ECO:0000256" key="8">
    <source>
        <dbReference type="ARBA" id="ARBA00023242"/>
    </source>
</evidence>
<evidence type="ECO:0000256" key="4">
    <source>
        <dbReference type="ARBA" id="ARBA00017143"/>
    </source>
</evidence>
<feature type="compositionally biased region" description="Acidic residues" evidence="10">
    <location>
        <begin position="4032"/>
        <end position="4048"/>
    </location>
</feature>
<feature type="region of interest" description="Disordered" evidence="10">
    <location>
        <begin position="3140"/>
        <end position="3167"/>
    </location>
</feature>
<evidence type="ECO:0000256" key="6">
    <source>
        <dbReference type="ARBA" id="ARBA00022840"/>
    </source>
</evidence>
<dbReference type="GO" id="GO:0000055">
    <property type="term" value="P:ribosomal large subunit export from nucleus"/>
    <property type="evidence" value="ECO:0007669"/>
    <property type="project" value="TreeGrafter"/>
</dbReference>
<evidence type="ECO:0000259" key="11">
    <source>
        <dbReference type="PROSITE" id="PS50234"/>
    </source>
</evidence>